<sequence length="474" mass="51971">MATWTNRGRGAYRGSSSREWRATAPLPTPELPVGECLAFLHMADIDELVQRQQVSETNIADVRYVSSYNWLDRAAEAHIIVPGQPPRWTPSRHDTKLERDSGQFYRDKNAARFPKHPFAPAIAACLASSPSELANVDLVGCGSTLGNLLRFVRGEDRKVRMLVQKVGHAVFLVRRENSPTELIPDVRGHGHTFPEAFTTWDPVVKGSASHQRLITYNFGGLKLLVRYEADGYLDTKDKNVESEKMSNSDQGGPSSPKAVESSSTAVEALTAALSIGGSLSSSQVPVVGTEIHVQRAGHAPDQSQIFDIKTRGAHRRHDDHVGAELPRLWISQIPNFVLAFHDYGRFRVADVGIHDVRDRVQAWESENQTALGRLAALLHYIIDACKPAKPGDGKLEILIDGEGTLKVYEQLEGVGDVLPADLRHRWESVGVESPASATGKFASCSSDPRLLALDDGKDDYTNCSERCGYCGGCS</sequence>
<dbReference type="Proteomes" id="UP000887229">
    <property type="component" value="Unassembled WGS sequence"/>
</dbReference>
<feature type="region of interest" description="Disordered" evidence="1">
    <location>
        <begin position="1"/>
        <end position="26"/>
    </location>
</feature>
<organism evidence="2 3">
    <name type="scientific">Emericellopsis atlantica</name>
    <dbReference type="NCBI Taxonomy" id="2614577"/>
    <lineage>
        <taxon>Eukaryota</taxon>
        <taxon>Fungi</taxon>
        <taxon>Dikarya</taxon>
        <taxon>Ascomycota</taxon>
        <taxon>Pezizomycotina</taxon>
        <taxon>Sordariomycetes</taxon>
        <taxon>Hypocreomycetidae</taxon>
        <taxon>Hypocreales</taxon>
        <taxon>Bionectriaceae</taxon>
        <taxon>Emericellopsis</taxon>
    </lineage>
</organism>
<name>A0A9P8CQS6_9HYPO</name>
<dbReference type="AlphaFoldDB" id="A0A9P8CQS6"/>
<gene>
    <name evidence="2" type="ORF">F5Z01DRAFT_112099</name>
</gene>
<proteinExistence type="predicted"/>
<dbReference type="OrthoDB" id="5393654at2759"/>
<keyword evidence="3" id="KW-1185">Reference proteome</keyword>
<evidence type="ECO:0000313" key="2">
    <source>
        <dbReference type="EMBL" id="KAG9254026.1"/>
    </source>
</evidence>
<accession>A0A9P8CQS6</accession>
<dbReference type="RefSeq" id="XP_046117950.1">
    <property type="nucleotide sequence ID" value="XM_046257424.1"/>
</dbReference>
<dbReference type="EMBL" id="MU251255">
    <property type="protein sequence ID" value="KAG9254026.1"/>
    <property type="molecule type" value="Genomic_DNA"/>
</dbReference>
<evidence type="ECO:0000313" key="3">
    <source>
        <dbReference type="Proteomes" id="UP000887229"/>
    </source>
</evidence>
<feature type="region of interest" description="Disordered" evidence="1">
    <location>
        <begin position="238"/>
        <end position="263"/>
    </location>
</feature>
<evidence type="ECO:0000256" key="1">
    <source>
        <dbReference type="SAM" id="MobiDB-lite"/>
    </source>
</evidence>
<dbReference type="PANTHER" id="PTHR35179:SF2">
    <property type="entry name" value="START DOMAIN-CONTAINING PROTEIN"/>
    <property type="match status" value="1"/>
</dbReference>
<dbReference type="PANTHER" id="PTHR35179">
    <property type="entry name" value="PROTEIN CBG02620"/>
    <property type="match status" value="1"/>
</dbReference>
<reference evidence="2" key="1">
    <citation type="journal article" date="2021" name="IMA Fungus">
        <title>Genomic characterization of three marine fungi, including Emericellopsis atlantica sp. nov. with signatures of a generalist lifestyle and marine biomass degradation.</title>
        <authorList>
            <person name="Hagestad O.C."/>
            <person name="Hou L."/>
            <person name="Andersen J.H."/>
            <person name="Hansen E.H."/>
            <person name="Altermark B."/>
            <person name="Li C."/>
            <person name="Kuhnert E."/>
            <person name="Cox R.J."/>
            <person name="Crous P.W."/>
            <person name="Spatafora J.W."/>
            <person name="Lail K."/>
            <person name="Amirebrahimi M."/>
            <person name="Lipzen A."/>
            <person name="Pangilinan J."/>
            <person name="Andreopoulos W."/>
            <person name="Hayes R.D."/>
            <person name="Ng V."/>
            <person name="Grigoriev I.V."/>
            <person name="Jackson S.A."/>
            <person name="Sutton T.D.S."/>
            <person name="Dobson A.D.W."/>
            <person name="Rama T."/>
        </authorList>
    </citation>
    <scope>NUCLEOTIDE SEQUENCE</scope>
    <source>
        <strain evidence="2">TS7</strain>
    </source>
</reference>
<dbReference type="GeneID" id="70288327"/>
<protein>
    <submittedName>
        <fullName evidence="2">Geranylgeranyl pyrophosphate synthetase</fullName>
    </submittedName>
</protein>
<comment type="caution">
    <text evidence="2">The sequence shown here is derived from an EMBL/GenBank/DDBJ whole genome shotgun (WGS) entry which is preliminary data.</text>
</comment>